<evidence type="ECO:0000256" key="6">
    <source>
        <dbReference type="ARBA" id="ARBA00023014"/>
    </source>
</evidence>
<dbReference type="EMBL" id="LJZR01000072">
    <property type="protein sequence ID" value="KPQ32026.1"/>
    <property type="molecule type" value="Genomic_DNA"/>
</dbReference>
<evidence type="ECO:0000256" key="5">
    <source>
        <dbReference type="ARBA" id="ARBA00023004"/>
    </source>
</evidence>
<dbReference type="Pfam" id="PF00848">
    <property type="entry name" value="Ring_hydroxyl_A"/>
    <property type="match status" value="1"/>
</dbReference>
<proteinExistence type="predicted"/>
<dbReference type="InterPro" id="IPR001663">
    <property type="entry name" value="Rng_hydr_dOase-A"/>
</dbReference>
<comment type="cofactor">
    <cofactor evidence="1">
        <name>Fe cation</name>
        <dbReference type="ChEBI" id="CHEBI:24875"/>
    </cofactor>
</comment>
<name>A0A0N8KLV9_9CYAN</name>
<keyword evidence="4" id="KW-0560">Oxidoreductase</keyword>
<evidence type="ECO:0000256" key="2">
    <source>
        <dbReference type="ARBA" id="ARBA00022714"/>
    </source>
</evidence>
<accession>A0A0N8KLV9</accession>
<protein>
    <submittedName>
        <fullName evidence="8">Ring-hydroxylating enzyme 2Fe-2S subunit</fullName>
    </submittedName>
</protein>
<dbReference type="PRINTS" id="PR00090">
    <property type="entry name" value="RNGDIOXGNASE"/>
</dbReference>
<keyword evidence="2" id="KW-0001">2Fe-2S</keyword>
<dbReference type="CDD" id="cd03469">
    <property type="entry name" value="Rieske_RO_Alpha_N"/>
    <property type="match status" value="1"/>
</dbReference>
<dbReference type="GO" id="GO:0051537">
    <property type="term" value="F:2 iron, 2 sulfur cluster binding"/>
    <property type="evidence" value="ECO:0007669"/>
    <property type="project" value="UniProtKB-KW"/>
</dbReference>
<dbReference type="AlphaFoldDB" id="A0A0N8KLV9"/>
<keyword evidence="3" id="KW-0479">Metal-binding</keyword>
<evidence type="ECO:0000256" key="1">
    <source>
        <dbReference type="ARBA" id="ARBA00001962"/>
    </source>
</evidence>
<dbReference type="GO" id="GO:0004497">
    <property type="term" value="F:monooxygenase activity"/>
    <property type="evidence" value="ECO:0007669"/>
    <property type="project" value="UniProtKB-ARBA"/>
</dbReference>
<evidence type="ECO:0000313" key="8">
    <source>
        <dbReference type="EMBL" id="KPQ32026.1"/>
    </source>
</evidence>
<dbReference type="InterPro" id="IPR036922">
    <property type="entry name" value="Rieske_2Fe-2S_sf"/>
</dbReference>
<keyword evidence="5" id="KW-0408">Iron</keyword>
<dbReference type="PANTHER" id="PTHR43756">
    <property type="entry name" value="CHOLINE MONOOXYGENASE, CHLOROPLASTIC"/>
    <property type="match status" value="1"/>
</dbReference>
<keyword evidence="6" id="KW-0411">Iron-sulfur</keyword>
<evidence type="ECO:0000256" key="4">
    <source>
        <dbReference type="ARBA" id="ARBA00023002"/>
    </source>
</evidence>
<reference evidence="8 9" key="1">
    <citation type="submission" date="2015-09" db="EMBL/GenBank/DDBJ databases">
        <title>Identification and resolution of microdiversity through metagenomic sequencing of parallel consortia.</title>
        <authorList>
            <person name="Nelson W.C."/>
            <person name="Romine M.F."/>
            <person name="Lindemann S.R."/>
        </authorList>
    </citation>
    <scope>NUCLEOTIDE SEQUENCE [LARGE SCALE GENOMIC DNA]</scope>
    <source>
        <strain evidence="8">Ana</strain>
    </source>
</reference>
<sequence>MINRLKSKPTSIEAINAAILESASTDLAHAFTLPAAAYTSEDYFEYEKETIFQQEWLCLAHVSQIPKPGDYLSLDVIGEPVMVVRGKDHQIRVMSRVCPHRAMDIMPTGFGYDERGRVKGFMCPYHSWTFDLGGQLKGAPEMHKTCDFNRKDFGLVTFRSEIWEGFVFMTFNDEADAIATQLADLHPLVAPWQMGEMDVVTELEWDLDINWKNMIENWMEPYHHMGIHVKSLQPLMPAKGCWTDEYHPHYTRAHLPYRQSLVDAMQAAEEKGEHFGSFPPIPGIPEAYKTEWTVHVGYPAYLMLTGPNCALWYRLLPISAEKIHLVTTILVNKDAQAHPDFEQHLAAETQILKDFHTEDIEVCTAVQRGLNSVAFQHGRMSHLEAPVFQIQRYLASRIRATGHAPAVLPLANCQEARQEAHQEARQEATV</sequence>
<dbReference type="Pfam" id="PF00355">
    <property type="entry name" value="Rieske"/>
    <property type="match status" value="1"/>
</dbReference>
<evidence type="ECO:0000256" key="3">
    <source>
        <dbReference type="ARBA" id="ARBA00022723"/>
    </source>
</evidence>
<evidence type="ECO:0000259" key="7">
    <source>
        <dbReference type="PROSITE" id="PS51296"/>
    </source>
</evidence>
<dbReference type="GO" id="GO:0005506">
    <property type="term" value="F:iron ion binding"/>
    <property type="evidence" value="ECO:0007669"/>
    <property type="project" value="InterPro"/>
</dbReference>
<dbReference type="GO" id="GO:0016705">
    <property type="term" value="F:oxidoreductase activity, acting on paired donors, with incorporation or reduction of molecular oxygen"/>
    <property type="evidence" value="ECO:0007669"/>
    <property type="project" value="UniProtKB-ARBA"/>
</dbReference>
<dbReference type="SUPFAM" id="SSF50022">
    <property type="entry name" value="ISP domain"/>
    <property type="match status" value="1"/>
</dbReference>
<comment type="caution">
    <text evidence="8">The sequence shown here is derived from an EMBL/GenBank/DDBJ whole genome shotgun (WGS) entry which is preliminary data.</text>
</comment>
<dbReference type="Proteomes" id="UP000050465">
    <property type="component" value="Unassembled WGS sequence"/>
</dbReference>
<dbReference type="PANTHER" id="PTHR43756:SF5">
    <property type="entry name" value="CHOLINE MONOOXYGENASE, CHLOROPLASTIC"/>
    <property type="match status" value="1"/>
</dbReference>
<organism evidence="8 9">
    <name type="scientific">Phormidesmis priestleyi Ana</name>
    <dbReference type="NCBI Taxonomy" id="1666911"/>
    <lineage>
        <taxon>Bacteria</taxon>
        <taxon>Bacillati</taxon>
        <taxon>Cyanobacteriota</taxon>
        <taxon>Cyanophyceae</taxon>
        <taxon>Leptolyngbyales</taxon>
        <taxon>Leptolyngbyaceae</taxon>
        <taxon>Phormidesmis</taxon>
    </lineage>
</organism>
<evidence type="ECO:0000313" key="9">
    <source>
        <dbReference type="Proteomes" id="UP000050465"/>
    </source>
</evidence>
<dbReference type="Gene3D" id="3.90.380.10">
    <property type="entry name" value="Naphthalene 1,2-dioxygenase Alpha Subunit, Chain A, domain 1"/>
    <property type="match status" value="1"/>
</dbReference>
<dbReference type="PROSITE" id="PS51296">
    <property type="entry name" value="RIESKE"/>
    <property type="match status" value="1"/>
</dbReference>
<dbReference type="InterPro" id="IPR017941">
    <property type="entry name" value="Rieske_2Fe-2S"/>
</dbReference>
<dbReference type="Gene3D" id="2.102.10.10">
    <property type="entry name" value="Rieske [2Fe-2S] iron-sulphur domain"/>
    <property type="match status" value="1"/>
</dbReference>
<dbReference type="SUPFAM" id="SSF55961">
    <property type="entry name" value="Bet v1-like"/>
    <property type="match status" value="1"/>
</dbReference>
<dbReference type="STRING" id="1666911.HLUCCA11_22495"/>
<feature type="domain" description="Rieske" evidence="7">
    <location>
        <begin position="56"/>
        <end position="169"/>
    </location>
</feature>
<dbReference type="InterPro" id="IPR015879">
    <property type="entry name" value="Ring_hydroxy_dOase_asu_C_dom"/>
</dbReference>
<gene>
    <name evidence="8" type="ORF">HLUCCA11_22495</name>
</gene>